<gene>
    <name evidence="3" type="ORF">STENOSP10_29860</name>
</gene>
<keyword evidence="2" id="KW-0732">Signal</keyword>
<proteinExistence type="predicted"/>
<evidence type="ECO:0000256" key="2">
    <source>
        <dbReference type="SAM" id="SignalP"/>
    </source>
</evidence>
<sequence>MAGKSIRAALLAASLIASMTLSAQAQTSVADIDRIQSDALLIKAQTERAKAQKELAELQGISPADAGGGLPVVRGIFGANGKRYVSFLYPTGGVAEAQAGGTIPGDYTVRSFDATGVVLSKGKRTYRIPFSMQAPTVPPSQPMGATPYSPISGGPITTVPPMR</sequence>
<feature type="signal peptide" evidence="2">
    <location>
        <begin position="1"/>
        <end position="25"/>
    </location>
</feature>
<dbReference type="InterPro" id="IPR022753">
    <property type="entry name" value="T4SS_pilus_biogen_PilP"/>
</dbReference>
<evidence type="ECO:0008006" key="5">
    <source>
        <dbReference type="Google" id="ProtNLM"/>
    </source>
</evidence>
<dbReference type="EMBL" id="BTRJ01000034">
    <property type="protein sequence ID" value="GMR28765.1"/>
    <property type="molecule type" value="Genomic_DNA"/>
</dbReference>
<keyword evidence="4" id="KW-1185">Reference proteome</keyword>
<accession>A0ABQ6QEY8</accession>
<evidence type="ECO:0000256" key="1">
    <source>
        <dbReference type="SAM" id="MobiDB-lite"/>
    </source>
</evidence>
<feature type="region of interest" description="Disordered" evidence="1">
    <location>
        <begin position="132"/>
        <end position="163"/>
    </location>
</feature>
<comment type="caution">
    <text evidence="3">The sequence shown here is derived from an EMBL/GenBank/DDBJ whole genome shotgun (WGS) entry which is preliminary data.</text>
</comment>
<organism evidence="3 4">
    <name type="scientific">Stenotrophomonas sepilia</name>
    <dbReference type="NCBI Taxonomy" id="2860290"/>
    <lineage>
        <taxon>Bacteria</taxon>
        <taxon>Pseudomonadati</taxon>
        <taxon>Pseudomonadota</taxon>
        <taxon>Gammaproteobacteria</taxon>
        <taxon>Lysobacterales</taxon>
        <taxon>Lysobacteraceae</taxon>
        <taxon>Stenotrophomonas</taxon>
        <taxon>Stenotrophomonas maltophilia group</taxon>
    </lineage>
</organism>
<dbReference type="Proteomes" id="UP001306668">
    <property type="component" value="Unassembled WGS sequence"/>
</dbReference>
<dbReference type="RefSeq" id="WP_338167960.1">
    <property type="nucleotide sequence ID" value="NZ_BTRJ01000034.1"/>
</dbReference>
<reference evidence="4" key="1">
    <citation type="submission" date="2023-07" db="EMBL/GenBank/DDBJ databases">
        <title>Genome sequence of Stenotrophomonas sp. Alg010 isolated from Sargassum waste.</title>
        <authorList>
            <person name="Mohapatra"/>
            <person name="B.R."/>
        </authorList>
    </citation>
    <scope>NUCLEOTIDE SEQUENCE [LARGE SCALE GENOMIC DNA]</scope>
    <source>
        <strain evidence="4">Alg010</strain>
    </source>
</reference>
<evidence type="ECO:0000313" key="3">
    <source>
        <dbReference type="EMBL" id="GMR28765.1"/>
    </source>
</evidence>
<protein>
    <recommendedName>
        <fullName evidence="5">Type IV pilus biogenesis protein PilP</fullName>
    </recommendedName>
</protein>
<evidence type="ECO:0000313" key="4">
    <source>
        <dbReference type="Proteomes" id="UP001306668"/>
    </source>
</evidence>
<dbReference type="NCBIfam" id="TIGR03021">
    <property type="entry name" value="pilP_fam"/>
    <property type="match status" value="1"/>
</dbReference>
<feature type="chain" id="PRO_5045752535" description="Type IV pilus biogenesis protein PilP" evidence="2">
    <location>
        <begin position="26"/>
        <end position="163"/>
    </location>
</feature>
<name>A0ABQ6QEY8_9GAMM</name>